<dbReference type="PANTHER" id="PTHR11373">
    <property type="entry name" value="DEOXYNUCLEOSIDE TRIPHOSPHATE TRIPHOSPHOHYDROLASE"/>
    <property type="match status" value="1"/>
</dbReference>
<dbReference type="NCBIfam" id="TIGR00277">
    <property type="entry name" value="HDIG"/>
    <property type="match status" value="1"/>
</dbReference>
<dbReference type="Pfam" id="PF01966">
    <property type="entry name" value="HD"/>
    <property type="match status" value="1"/>
</dbReference>
<comment type="caution">
    <text evidence="3">The sequence shown here is derived from an EMBL/GenBank/DDBJ whole genome shotgun (WGS) entry which is preliminary data.</text>
</comment>
<dbReference type="InterPro" id="IPR006261">
    <property type="entry name" value="dGTPase"/>
</dbReference>
<evidence type="ECO:0000256" key="1">
    <source>
        <dbReference type="ARBA" id="ARBA00022801"/>
    </source>
</evidence>
<dbReference type="PROSITE" id="PS51831">
    <property type="entry name" value="HD"/>
    <property type="match status" value="1"/>
</dbReference>
<dbReference type="SMART" id="SM00471">
    <property type="entry name" value="HDc"/>
    <property type="match status" value="1"/>
</dbReference>
<dbReference type="InterPro" id="IPR003607">
    <property type="entry name" value="HD/PDEase_dom"/>
</dbReference>
<sequence>MPAHRNTRERLEASEIERYRDTLATLSTDARCIQRQHPFQPDDFRLAYHHDFTRIVHSRPFRRLRHKTQVFISPSNDHICTRLEHSLYVASVAETIARALRLNEDLVRAIALGHDLGHAPFGHKGEKVLNDCAKEFGSEFSHELHSLRVVEHLESPYLEQGHPGLNLTFAVRDGIACHYGEGFERELAPDRLKKPKDLANMKRGEALPATLEGCVVRWADKVAYLGRDLEDAVQLGLFGWEDMPKE</sequence>
<dbReference type="GO" id="GO:0006203">
    <property type="term" value="P:dGTP catabolic process"/>
    <property type="evidence" value="ECO:0007669"/>
    <property type="project" value="TreeGrafter"/>
</dbReference>
<protein>
    <recommendedName>
        <fullName evidence="2">HD domain-containing protein</fullName>
    </recommendedName>
</protein>
<keyword evidence="1" id="KW-0378">Hydrolase</keyword>
<dbReference type="InterPro" id="IPR050135">
    <property type="entry name" value="dGTPase-like"/>
</dbReference>
<reference evidence="3" key="1">
    <citation type="journal article" date="2015" name="Nature">
        <title>Complex archaea that bridge the gap between prokaryotes and eukaryotes.</title>
        <authorList>
            <person name="Spang A."/>
            <person name="Saw J.H."/>
            <person name="Jorgensen S.L."/>
            <person name="Zaremba-Niedzwiedzka K."/>
            <person name="Martijn J."/>
            <person name="Lind A.E."/>
            <person name="van Eijk R."/>
            <person name="Schleper C."/>
            <person name="Guy L."/>
            <person name="Ettema T.J."/>
        </authorList>
    </citation>
    <scope>NUCLEOTIDE SEQUENCE</scope>
</reference>
<evidence type="ECO:0000259" key="2">
    <source>
        <dbReference type="PROSITE" id="PS51831"/>
    </source>
</evidence>
<dbReference type="CDD" id="cd00077">
    <property type="entry name" value="HDc"/>
    <property type="match status" value="1"/>
</dbReference>
<dbReference type="GO" id="GO:0008832">
    <property type="term" value="F:dGTPase activity"/>
    <property type="evidence" value="ECO:0007669"/>
    <property type="project" value="TreeGrafter"/>
</dbReference>
<accession>A0A0F9BNN5</accession>
<dbReference type="EMBL" id="LAZR01051071">
    <property type="protein sequence ID" value="KKK85961.1"/>
    <property type="molecule type" value="Genomic_DNA"/>
</dbReference>
<dbReference type="AlphaFoldDB" id="A0A0F9BNN5"/>
<dbReference type="NCBIfam" id="TIGR01353">
    <property type="entry name" value="dGTP_triPase"/>
    <property type="match status" value="1"/>
</dbReference>
<dbReference type="InterPro" id="IPR006674">
    <property type="entry name" value="HD_domain"/>
</dbReference>
<gene>
    <name evidence="3" type="ORF">LCGC14_2768020</name>
</gene>
<evidence type="ECO:0000313" key="3">
    <source>
        <dbReference type="EMBL" id="KKK85961.1"/>
    </source>
</evidence>
<name>A0A0F9BNN5_9ZZZZ</name>
<dbReference type="SUPFAM" id="SSF109604">
    <property type="entry name" value="HD-domain/PDEase-like"/>
    <property type="match status" value="1"/>
</dbReference>
<dbReference type="Gene3D" id="1.10.3210.10">
    <property type="entry name" value="Hypothetical protein af1432"/>
    <property type="match status" value="1"/>
</dbReference>
<dbReference type="PANTHER" id="PTHR11373:SF43">
    <property type="entry name" value="DEOXYGUANOSINETRIPHOSPHATE TRIPHOSPHOHYDROLASE-LIKE PROTEIN"/>
    <property type="match status" value="1"/>
</dbReference>
<feature type="non-terminal residue" evidence="3">
    <location>
        <position position="246"/>
    </location>
</feature>
<proteinExistence type="predicted"/>
<organism evidence="3">
    <name type="scientific">marine sediment metagenome</name>
    <dbReference type="NCBI Taxonomy" id="412755"/>
    <lineage>
        <taxon>unclassified sequences</taxon>
        <taxon>metagenomes</taxon>
        <taxon>ecological metagenomes</taxon>
    </lineage>
</organism>
<dbReference type="InterPro" id="IPR006675">
    <property type="entry name" value="HDIG_dom"/>
</dbReference>
<feature type="domain" description="HD" evidence="2">
    <location>
        <begin position="82"/>
        <end position="225"/>
    </location>
</feature>